<dbReference type="AlphaFoldDB" id="A0ABD2RMM3"/>
<name>A0ABD2RMM3_9SOLN</name>
<keyword evidence="2" id="KW-1185">Reference proteome</keyword>
<proteinExistence type="predicted"/>
<dbReference type="Proteomes" id="UP001627284">
    <property type="component" value="Unassembled WGS sequence"/>
</dbReference>
<dbReference type="EMBL" id="JBJKTR010000019">
    <property type="protein sequence ID" value="KAL3332351.1"/>
    <property type="molecule type" value="Genomic_DNA"/>
</dbReference>
<reference evidence="1 2" key="1">
    <citation type="submission" date="2024-05" db="EMBL/GenBank/DDBJ databases">
        <title>De novo assembly of an allotetraploid wild potato.</title>
        <authorList>
            <person name="Hosaka A.J."/>
        </authorList>
    </citation>
    <scope>NUCLEOTIDE SEQUENCE [LARGE SCALE GENOMIC DNA]</scope>
    <source>
        <tissue evidence="1">Young leaves</tissue>
    </source>
</reference>
<evidence type="ECO:0000313" key="1">
    <source>
        <dbReference type="EMBL" id="KAL3332351.1"/>
    </source>
</evidence>
<protein>
    <submittedName>
        <fullName evidence="1">Uncharacterized protein</fullName>
    </submittedName>
</protein>
<organism evidence="1 2">
    <name type="scientific">Solanum stoloniferum</name>
    <dbReference type="NCBI Taxonomy" id="62892"/>
    <lineage>
        <taxon>Eukaryota</taxon>
        <taxon>Viridiplantae</taxon>
        <taxon>Streptophyta</taxon>
        <taxon>Embryophyta</taxon>
        <taxon>Tracheophyta</taxon>
        <taxon>Spermatophyta</taxon>
        <taxon>Magnoliopsida</taxon>
        <taxon>eudicotyledons</taxon>
        <taxon>Gunneridae</taxon>
        <taxon>Pentapetalae</taxon>
        <taxon>asterids</taxon>
        <taxon>lamiids</taxon>
        <taxon>Solanales</taxon>
        <taxon>Solanaceae</taxon>
        <taxon>Solanoideae</taxon>
        <taxon>Solaneae</taxon>
        <taxon>Solanum</taxon>
    </lineage>
</organism>
<sequence>MLKTLTPKVDFHELHAHFLTSLKVGVSFGGNWKFPTRHRLNRSDYVLVVMCCFRLLRHPSIVSESLLVGRFYLSISARNRVLHSVCIIDKISKFFGNICPTLFKRTL</sequence>
<gene>
    <name evidence="1" type="ORF">AABB24_032771</name>
</gene>
<accession>A0ABD2RMM3</accession>
<comment type="caution">
    <text evidence="1">The sequence shown here is derived from an EMBL/GenBank/DDBJ whole genome shotgun (WGS) entry which is preliminary data.</text>
</comment>
<evidence type="ECO:0000313" key="2">
    <source>
        <dbReference type="Proteomes" id="UP001627284"/>
    </source>
</evidence>